<dbReference type="STRING" id="1184251.TCELL_1355"/>
<dbReference type="Proteomes" id="UP000005270">
    <property type="component" value="Chromosome"/>
</dbReference>
<dbReference type="eggNOG" id="arCOG00299">
    <property type="taxonomic scope" value="Archaea"/>
</dbReference>
<protein>
    <submittedName>
        <fullName evidence="1">Putative 4Fe-4S ferredoxin protein</fullName>
    </submittedName>
</protein>
<name>I3TG89_THEC1</name>
<dbReference type="RefSeq" id="WP_014738027.1">
    <property type="nucleotide sequence ID" value="NC_017954.1"/>
</dbReference>
<evidence type="ECO:0000313" key="1">
    <source>
        <dbReference type="EMBL" id="AFK51777.1"/>
    </source>
</evidence>
<evidence type="ECO:0000313" key="2">
    <source>
        <dbReference type="Proteomes" id="UP000005270"/>
    </source>
</evidence>
<reference evidence="1 2" key="1">
    <citation type="journal article" date="2012" name="J. Bacteriol.">
        <title>Complete genome sequence of the hyperthermophilic cellulolytic Crenarchaeon 'Thermogladius cellulolyticus' 1633.</title>
        <authorList>
            <person name="Mardanov A.V."/>
            <person name="Kochetkova T.V."/>
            <person name="Beletsky A.V."/>
            <person name="Bonch-Osmolovskaya E.A."/>
            <person name="Ravin N.V."/>
            <person name="Skryabin K.G."/>
        </authorList>
    </citation>
    <scope>NUCLEOTIDE SEQUENCE [LARGE SCALE GENOMIC DNA]</scope>
    <source>
        <strain evidence="2">DSM 22663 / VKM B-2946 / 1633</strain>
    </source>
</reference>
<dbReference type="InParanoid" id="I3TG89"/>
<accession>I3TG89</accession>
<organism evidence="1 2">
    <name type="scientific">Thermogladius calderae (strain DSM 22663 / VKM B-2946 / 1633)</name>
    <dbReference type="NCBI Taxonomy" id="1184251"/>
    <lineage>
        <taxon>Archaea</taxon>
        <taxon>Thermoproteota</taxon>
        <taxon>Thermoprotei</taxon>
        <taxon>Desulfurococcales</taxon>
        <taxon>Desulfurococcaceae</taxon>
        <taxon>Thermogladius</taxon>
    </lineage>
</organism>
<dbReference type="HOGENOM" id="CLU_130790_0_0_2"/>
<proteinExistence type="predicted"/>
<dbReference type="OrthoDB" id="23567at2157"/>
<dbReference type="EMBL" id="CP003531">
    <property type="protein sequence ID" value="AFK51777.1"/>
    <property type="molecule type" value="Genomic_DNA"/>
</dbReference>
<gene>
    <name evidence="1" type="ordered locus">TCELL_1355</name>
</gene>
<dbReference type="KEGG" id="thg:TCELL_1355"/>
<dbReference type="GeneID" id="13013679"/>
<dbReference type="AlphaFoldDB" id="I3TG89"/>
<sequence length="146" mass="16752">MVYTAPRLIDLNAKSRLLRGCRKILVVGRCVEVEHPDVYKRFVDSGYCPLTVCLEAEHVNMVGFKLAGMLRRGVYEEVSVLTVDGSMHCTQLHWMVEEVFKIMNPENVKRRHFVIHEGEVIEISHEAVKASRFLSRVEKLLKKGSL</sequence>
<keyword evidence="2" id="KW-1185">Reference proteome</keyword>